<organism evidence="2 3">
    <name type="scientific">Rothia amarae</name>
    <dbReference type="NCBI Taxonomy" id="169480"/>
    <lineage>
        <taxon>Bacteria</taxon>
        <taxon>Bacillati</taxon>
        <taxon>Actinomycetota</taxon>
        <taxon>Actinomycetes</taxon>
        <taxon>Micrococcales</taxon>
        <taxon>Micrococcaceae</taxon>
        <taxon>Rothia</taxon>
    </lineage>
</organism>
<dbReference type="Proteomes" id="UP000516421">
    <property type="component" value="Chromosome"/>
</dbReference>
<dbReference type="EMBL" id="CP061538">
    <property type="protein sequence ID" value="QNV40228.1"/>
    <property type="molecule type" value="Genomic_DNA"/>
</dbReference>
<dbReference type="RefSeq" id="WP_158004390.1">
    <property type="nucleotide sequence ID" value="NZ_BAAAHX010000011.1"/>
</dbReference>
<name>A0A7H2BKN2_9MICC</name>
<keyword evidence="1" id="KW-0812">Transmembrane</keyword>
<evidence type="ECO:0000256" key="1">
    <source>
        <dbReference type="SAM" id="Phobius"/>
    </source>
</evidence>
<protein>
    <submittedName>
        <fullName evidence="2">Uncharacterized protein</fullName>
    </submittedName>
</protein>
<dbReference type="AlphaFoldDB" id="A0A7H2BKN2"/>
<dbReference type="KEGG" id="rama:IDM48_01950"/>
<evidence type="ECO:0000313" key="2">
    <source>
        <dbReference type="EMBL" id="QNV40228.1"/>
    </source>
</evidence>
<gene>
    <name evidence="2" type="ORF">IDM48_01950</name>
</gene>
<evidence type="ECO:0000313" key="3">
    <source>
        <dbReference type="Proteomes" id="UP000516421"/>
    </source>
</evidence>
<keyword evidence="1" id="KW-1133">Transmembrane helix</keyword>
<keyword evidence="1" id="KW-0472">Membrane</keyword>
<keyword evidence="3" id="KW-1185">Reference proteome</keyword>
<sequence length="48" mass="5395">MAKKKQPPYTEQEIREVMHEIIKRLIIAGLVLIAVGLLIIVALKIWGG</sequence>
<accession>A0A7H2BKN2</accession>
<proteinExistence type="predicted"/>
<feature type="transmembrane region" description="Helical" evidence="1">
    <location>
        <begin position="21"/>
        <end position="46"/>
    </location>
</feature>
<reference evidence="2 3" key="1">
    <citation type="submission" date="2020-09" db="EMBL/GenBank/DDBJ databases">
        <title>Investigation of environmental microbe.</title>
        <authorList>
            <person name="Ou Y."/>
            <person name="Kang Q."/>
        </authorList>
    </citation>
    <scope>NUCLEOTIDE SEQUENCE [LARGE SCALE GENOMIC DNA]</scope>
    <source>
        <strain evidence="2 3">KJZ-9</strain>
    </source>
</reference>